<gene>
    <name evidence="1" type="ORF">NPIL_76331</name>
</gene>
<organism evidence="1 2">
    <name type="scientific">Nephila pilipes</name>
    <name type="common">Giant wood spider</name>
    <name type="synonym">Nephila maculata</name>
    <dbReference type="NCBI Taxonomy" id="299642"/>
    <lineage>
        <taxon>Eukaryota</taxon>
        <taxon>Metazoa</taxon>
        <taxon>Ecdysozoa</taxon>
        <taxon>Arthropoda</taxon>
        <taxon>Chelicerata</taxon>
        <taxon>Arachnida</taxon>
        <taxon>Araneae</taxon>
        <taxon>Araneomorphae</taxon>
        <taxon>Entelegynae</taxon>
        <taxon>Araneoidea</taxon>
        <taxon>Nephilidae</taxon>
        <taxon>Nephila</taxon>
    </lineage>
</organism>
<protein>
    <submittedName>
        <fullName evidence="1">Uncharacterized protein</fullName>
    </submittedName>
</protein>
<dbReference type="Proteomes" id="UP000887013">
    <property type="component" value="Unassembled WGS sequence"/>
</dbReference>
<evidence type="ECO:0000313" key="1">
    <source>
        <dbReference type="EMBL" id="GFT41660.1"/>
    </source>
</evidence>
<proteinExistence type="predicted"/>
<dbReference type="AlphaFoldDB" id="A0A8X6NZG4"/>
<keyword evidence="2" id="KW-1185">Reference proteome</keyword>
<sequence>MISVSQKEHFAALNPRNNLFIIAFYNNVFTTQSMRRPQSSSSIWFCLFYEDGPQLLKPISTTIFDLYRRFNAAVLRRCCFGSVILLRLGLRLGLA</sequence>
<accession>A0A8X6NZG4</accession>
<dbReference type="EMBL" id="BMAW01063746">
    <property type="protein sequence ID" value="GFT41660.1"/>
    <property type="molecule type" value="Genomic_DNA"/>
</dbReference>
<comment type="caution">
    <text evidence="1">The sequence shown here is derived from an EMBL/GenBank/DDBJ whole genome shotgun (WGS) entry which is preliminary data.</text>
</comment>
<reference evidence="1" key="1">
    <citation type="submission" date="2020-08" db="EMBL/GenBank/DDBJ databases">
        <title>Multicomponent nature underlies the extraordinary mechanical properties of spider dragline silk.</title>
        <authorList>
            <person name="Kono N."/>
            <person name="Nakamura H."/>
            <person name="Mori M."/>
            <person name="Yoshida Y."/>
            <person name="Ohtoshi R."/>
            <person name="Malay A.D."/>
            <person name="Moran D.A.P."/>
            <person name="Tomita M."/>
            <person name="Numata K."/>
            <person name="Arakawa K."/>
        </authorList>
    </citation>
    <scope>NUCLEOTIDE SEQUENCE</scope>
</reference>
<evidence type="ECO:0000313" key="2">
    <source>
        <dbReference type="Proteomes" id="UP000887013"/>
    </source>
</evidence>
<name>A0A8X6NZG4_NEPPI</name>